<evidence type="ECO:0000313" key="3">
    <source>
        <dbReference type="Proteomes" id="UP001165135"/>
    </source>
</evidence>
<evidence type="ECO:0000256" key="1">
    <source>
        <dbReference type="SAM" id="Phobius"/>
    </source>
</evidence>
<dbReference type="EMBL" id="BSTJ01000009">
    <property type="protein sequence ID" value="GLY78300.1"/>
    <property type="molecule type" value="Genomic_DNA"/>
</dbReference>
<evidence type="ECO:0000313" key="2">
    <source>
        <dbReference type="EMBL" id="GLY78300.1"/>
    </source>
</evidence>
<reference evidence="2" key="1">
    <citation type="submission" date="2023-03" db="EMBL/GenBank/DDBJ databases">
        <title>Actinoallomurus iriomotensis NBRC 103681.</title>
        <authorList>
            <person name="Ichikawa N."/>
            <person name="Sato H."/>
            <person name="Tonouchi N."/>
        </authorList>
    </citation>
    <scope>NUCLEOTIDE SEQUENCE</scope>
    <source>
        <strain evidence="2">NBRC 103681</strain>
    </source>
</reference>
<sequence>MTPEQVLLWVAGVQLPKADSDGARTMAGYYRDIADAVDRSGTAMEKVVGQVKSHNDGDGPAAFERYWGGSAATGAVAPSAYPADVSAYARRVADSLEQFAKVNDEIRAALWVLAIQLYANIVFTICYGWLTGVLEARLLTLIGQARWYGRIRNSLVQLLVKRVIYALADSVAYAGGQQALQLGIYGTSLAAGVDRDTLTKVAGYDPLSVRANAVQLADGFVGNMAYDGVADALPGLNPTSRYRQVFGRYFLRRPGVTGALGGLTTRMAASNAYTYASNVTDSYLEGDGDGWTKPPTLQQEAAKLFIHVPRIYVKYPLRWKNWPNISGQTAGPGTP</sequence>
<dbReference type="Proteomes" id="UP001165135">
    <property type="component" value="Unassembled WGS sequence"/>
</dbReference>
<name>A0A9W6RNB2_9ACTN</name>
<gene>
    <name evidence="2" type="ORF">Airi01_065670</name>
</gene>
<protein>
    <submittedName>
        <fullName evidence="2">Uncharacterized protein</fullName>
    </submittedName>
</protein>
<accession>A0A9W6RNB2</accession>
<comment type="caution">
    <text evidence="2">The sequence shown here is derived from an EMBL/GenBank/DDBJ whole genome shotgun (WGS) entry which is preliminary data.</text>
</comment>
<dbReference type="AlphaFoldDB" id="A0A9W6RNB2"/>
<keyword evidence="1" id="KW-0812">Transmembrane</keyword>
<dbReference type="RefSeq" id="WP_285629033.1">
    <property type="nucleotide sequence ID" value="NZ_BSTJ01000009.1"/>
</dbReference>
<organism evidence="2 3">
    <name type="scientific">Actinoallomurus iriomotensis</name>
    <dbReference type="NCBI Taxonomy" id="478107"/>
    <lineage>
        <taxon>Bacteria</taxon>
        <taxon>Bacillati</taxon>
        <taxon>Actinomycetota</taxon>
        <taxon>Actinomycetes</taxon>
        <taxon>Streptosporangiales</taxon>
        <taxon>Thermomonosporaceae</taxon>
        <taxon>Actinoallomurus</taxon>
    </lineage>
</organism>
<keyword evidence="1" id="KW-0472">Membrane</keyword>
<feature type="transmembrane region" description="Helical" evidence="1">
    <location>
        <begin position="108"/>
        <end position="130"/>
    </location>
</feature>
<keyword evidence="1" id="KW-1133">Transmembrane helix</keyword>
<proteinExistence type="predicted"/>